<evidence type="ECO:0000256" key="8">
    <source>
        <dbReference type="ARBA" id="ARBA00023209"/>
    </source>
</evidence>
<dbReference type="EMBL" id="LR215010">
    <property type="protein sequence ID" value="VEU68577.1"/>
    <property type="molecule type" value="Genomic_DNA"/>
</dbReference>
<feature type="transmembrane region" description="Helical" evidence="10">
    <location>
        <begin position="140"/>
        <end position="161"/>
    </location>
</feature>
<proteinExistence type="inferred from homology"/>
<comment type="similarity">
    <text evidence="10">Belongs to the PlsY family.</text>
</comment>
<evidence type="ECO:0000256" key="5">
    <source>
        <dbReference type="ARBA" id="ARBA00022989"/>
    </source>
</evidence>
<organism evidence="11 12">
    <name type="scientific">Mycoplasmopsis canis</name>
    <dbReference type="NCBI Taxonomy" id="29555"/>
    <lineage>
        <taxon>Bacteria</taxon>
        <taxon>Bacillati</taxon>
        <taxon>Mycoplasmatota</taxon>
        <taxon>Mycoplasmoidales</taxon>
        <taxon>Metamycoplasmataceae</taxon>
        <taxon>Mycoplasmopsis</taxon>
    </lineage>
</organism>
<comment type="subunit">
    <text evidence="10">Probably interacts with PlsX.</text>
</comment>
<evidence type="ECO:0000256" key="4">
    <source>
        <dbReference type="ARBA" id="ARBA00022692"/>
    </source>
</evidence>
<keyword evidence="6 10" id="KW-0443">Lipid metabolism</keyword>
<dbReference type="GO" id="GO:0043772">
    <property type="term" value="F:acyl-phosphate glycerol-3-phosphate acyltransferase activity"/>
    <property type="evidence" value="ECO:0007669"/>
    <property type="project" value="UniProtKB-UniRule"/>
</dbReference>
<comment type="pathway">
    <text evidence="10">Lipid metabolism; phospholipid metabolism.</text>
</comment>
<evidence type="ECO:0000256" key="7">
    <source>
        <dbReference type="ARBA" id="ARBA00023136"/>
    </source>
</evidence>
<keyword evidence="5 10" id="KW-1133">Transmembrane helix</keyword>
<dbReference type="GO" id="GO:0008654">
    <property type="term" value="P:phospholipid biosynthetic process"/>
    <property type="evidence" value="ECO:0007669"/>
    <property type="project" value="UniProtKB-UniRule"/>
</dbReference>
<dbReference type="NCBIfam" id="TIGR00023">
    <property type="entry name" value="glycerol-3-phosphate 1-O-acyltransferase PlsY"/>
    <property type="match status" value="1"/>
</dbReference>
<dbReference type="GO" id="GO:0005886">
    <property type="term" value="C:plasma membrane"/>
    <property type="evidence" value="ECO:0007669"/>
    <property type="project" value="UniProtKB-SubCell"/>
</dbReference>
<name>A0A449AQ36_9BACT</name>
<evidence type="ECO:0000313" key="11">
    <source>
        <dbReference type="EMBL" id="VEU68577.1"/>
    </source>
</evidence>
<keyword evidence="7 10" id="KW-0472">Membrane</keyword>
<feature type="transmembrane region" description="Helical" evidence="10">
    <location>
        <begin position="168"/>
        <end position="189"/>
    </location>
</feature>
<dbReference type="Proteomes" id="UP000290495">
    <property type="component" value="Chromosome"/>
</dbReference>
<evidence type="ECO:0000256" key="10">
    <source>
        <dbReference type="HAMAP-Rule" id="MF_01043"/>
    </source>
</evidence>
<keyword evidence="2 10" id="KW-0444">Lipid biosynthesis</keyword>
<dbReference type="PANTHER" id="PTHR30309">
    <property type="entry name" value="INNER MEMBRANE PROTEIN YGIH"/>
    <property type="match status" value="1"/>
</dbReference>
<evidence type="ECO:0000256" key="1">
    <source>
        <dbReference type="ARBA" id="ARBA00022475"/>
    </source>
</evidence>
<dbReference type="SMART" id="SM01207">
    <property type="entry name" value="G3P_acyltransf"/>
    <property type="match status" value="1"/>
</dbReference>
<evidence type="ECO:0000256" key="6">
    <source>
        <dbReference type="ARBA" id="ARBA00023098"/>
    </source>
</evidence>
<dbReference type="HAMAP" id="MF_01043">
    <property type="entry name" value="PlsY"/>
    <property type="match status" value="1"/>
</dbReference>
<comment type="subcellular location">
    <subcellularLocation>
        <location evidence="10">Cell membrane</location>
        <topology evidence="10">Multi-pass membrane protein</topology>
    </subcellularLocation>
</comment>
<keyword evidence="4 10" id="KW-0812">Transmembrane</keyword>
<keyword evidence="1 10" id="KW-1003">Cell membrane</keyword>
<feature type="transmembrane region" description="Helical" evidence="10">
    <location>
        <begin position="60"/>
        <end position="86"/>
    </location>
</feature>
<gene>
    <name evidence="10 11" type="primary">plsY</name>
    <name evidence="11" type="ORF">NCTC10146_00021</name>
</gene>
<dbReference type="EC" id="2.3.1.275" evidence="10"/>
<feature type="transmembrane region" description="Helical" evidence="10">
    <location>
        <begin position="7"/>
        <end position="29"/>
    </location>
</feature>
<evidence type="ECO:0000256" key="9">
    <source>
        <dbReference type="ARBA" id="ARBA00023264"/>
    </source>
</evidence>
<accession>A0A449AQ36</accession>
<feature type="transmembrane region" description="Helical" evidence="10">
    <location>
        <begin position="107"/>
        <end position="128"/>
    </location>
</feature>
<feature type="transmembrane region" description="Helical" evidence="10">
    <location>
        <begin position="201"/>
        <end position="221"/>
    </location>
</feature>
<dbReference type="RefSeq" id="WP_004794155.1">
    <property type="nucleotide sequence ID" value="NZ_LR215010.1"/>
</dbReference>
<reference evidence="11 12" key="1">
    <citation type="submission" date="2019-01" db="EMBL/GenBank/DDBJ databases">
        <authorList>
            <consortium name="Pathogen Informatics"/>
        </authorList>
    </citation>
    <scope>NUCLEOTIDE SEQUENCE [LARGE SCALE GENOMIC DNA]</scope>
    <source>
        <strain evidence="11 12">NCTC10146</strain>
    </source>
</reference>
<keyword evidence="3 10" id="KW-0808">Transferase</keyword>
<dbReference type="Pfam" id="PF02660">
    <property type="entry name" value="G3P_acyltransf"/>
    <property type="match status" value="1"/>
</dbReference>
<keyword evidence="8 10" id="KW-0594">Phospholipid biosynthesis</keyword>
<dbReference type="InterPro" id="IPR003811">
    <property type="entry name" value="G3P_acylTferase_PlsY"/>
</dbReference>
<sequence length="240" mass="26716">MSIFLEILLNLGFFLLGYILGSLNTSIIYGKLTKRPDLREFHSKNAGATNSLRVYGSKSAIYILIIDIFKTFFVVLICRLISIWINGAITQDFVEITQGVSLLNGKLFLIPLLGGLGVVIGNIFPVFYKFKGGKGVATSIGLLISINIILLPIAAIFFFSLMFWKRYVSLASVTTAFLMTLFIAIPWISEGFLGWVSGIQLGFFWVALLIFGIDASLIIFAHRENIKRLVKGTERKFGNK</sequence>
<evidence type="ECO:0000256" key="3">
    <source>
        <dbReference type="ARBA" id="ARBA00022679"/>
    </source>
</evidence>
<evidence type="ECO:0000256" key="2">
    <source>
        <dbReference type="ARBA" id="ARBA00022516"/>
    </source>
</evidence>
<protein>
    <recommendedName>
        <fullName evidence="10">Glycerol-3-phosphate acyltransferase</fullName>
    </recommendedName>
    <alternativeName>
        <fullName evidence="10">Acyl-PO4 G3P acyltransferase</fullName>
    </alternativeName>
    <alternativeName>
        <fullName evidence="10">Acyl-phosphate--glycerol-3-phosphate acyltransferase</fullName>
    </alternativeName>
    <alternativeName>
        <fullName evidence="10">G3P acyltransferase</fullName>
        <shortName evidence="10">GPAT</shortName>
        <ecNumber evidence="10">2.3.1.275</ecNumber>
    </alternativeName>
    <alternativeName>
        <fullName evidence="10">Lysophosphatidic acid synthase</fullName>
        <shortName evidence="10">LPA synthase</shortName>
    </alternativeName>
</protein>
<keyword evidence="9 10" id="KW-1208">Phospholipid metabolism</keyword>
<keyword evidence="11" id="KW-0012">Acyltransferase</keyword>
<dbReference type="PANTHER" id="PTHR30309:SF0">
    <property type="entry name" value="GLYCEROL-3-PHOSPHATE ACYLTRANSFERASE-RELATED"/>
    <property type="match status" value="1"/>
</dbReference>
<comment type="catalytic activity">
    <reaction evidence="10">
        <text>an acyl phosphate + sn-glycerol 3-phosphate = a 1-acyl-sn-glycero-3-phosphate + phosphate</text>
        <dbReference type="Rhea" id="RHEA:34075"/>
        <dbReference type="ChEBI" id="CHEBI:43474"/>
        <dbReference type="ChEBI" id="CHEBI:57597"/>
        <dbReference type="ChEBI" id="CHEBI:57970"/>
        <dbReference type="ChEBI" id="CHEBI:59918"/>
        <dbReference type="EC" id="2.3.1.275"/>
    </reaction>
</comment>
<comment type="function">
    <text evidence="10">Catalyzes the transfer of an acyl group from acyl-phosphate (acyl-PO(4)) to glycerol-3-phosphate (G3P) to form lysophosphatidic acid (LPA). This enzyme utilizes acyl-phosphate as fatty acyl donor, but not acyl-CoA or acyl-ACP.</text>
</comment>
<dbReference type="UniPathway" id="UPA00085"/>
<dbReference type="AlphaFoldDB" id="A0A449AQ36"/>
<evidence type="ECO:0000313" key="12">
    <source>
        <dbReference type="Proteomes" id="UP000290495"/>
    </source>
</evidence>